<sequence length="568" mass="61636">MAKPAHARVGRVTSLAAKVVRPSSVVLGLVYALWCYVGRAIVVTGSCTGYLHDGRHVLLSIAFLVTAWVLLSLVCGILLAALDALADLPRDEGAGASPRHFLGTFAVLLVCWLPYVVISLPGAINFDYFNQLSQFFGDRPLTNHHPVLTTMVFGWLYELGHALGGARVALVLTVAVQVVCLAAALAYAQLWFRRMGVPRVARILALVFEALCPIYPLFARVLVKDTLSVVTVVLFATLLGARLWQEGRGEGPTKSTSAPSLALCGILCSLTRANCVYLVAAGLVIALPYARRSSRRGLALSLAAVVVAYGAWTSLLLPALGVRPTDKALALTVPLQQTAAYQRYAPEDVADSEREAIQGVLKVDYDQVGSLYDPATVDPIQSQTDADDPMRLSAYLDAWRAQGLRHPGIYLDAFLRGNVGYWYPLMPYDSIQDLDYSQNTVEYHYQWMKGIGYAFSGQLSDLANVHTGFESARAALGELTRVFAGMPVLGLLDQPTFYSWVCLLLGVWLLTRRGRALPVFVMAGMVFLVECASPLHASMRYALPMVALLPVLLCLSLGCGTRTNHGSM</sequence>
<feature type="transmembrane region" description="Helical" evidence="1">
    <location>
        <begin position="226"/>
        <end position="245"/>
    </location>
</feature>
<organism evidence="2 3">
    <name type="scientific">Olsenella porci</name>
    <dbReference type="NCBI Taxonomy" id="2652279"/>
    <lineage>
        <taxon>Bacteria</taxon>
        <taxon>Bacillati</taxon>
        <taxon>Actinomycetota</taxon>
        <taxon>Coriobacteriia</taxon>
        <taxon>Coriobacteriales</taxon>
        <taxon>Atopobiaceae</taxon>
        <taxon>Olsenella</taxon>
    </lineage>
</organism>
<evidence type="ECO:0000256" key="1">
    <source>
        <dbReference type="SAM" id="Phobius"/>
    </source>
</evidence>
<dbReference type="Pfam" id="PF19484">
    <property type="entry name" value="DUF6020"/>
    <property type="match status" value="1"/>
</dbReference>
<dbReference type="EMBL" id="VUNC01000001">
    <property type="protein sequence ID" value="MST71586.1"/>
    <property type="molecule type" value="Genomic_DNA"/>
</dbReference>
<dbReference type="InterPro" id="IPR046062">
    <property type="entry name" value="DUF6020"/>
</dbReference>
<proteinExistence type="predicted"/>
<keyword evidence="3" id="KW-1185">Reference proteome</keyword>
<feature type="transmembrane region" description="Helical" evidence="1">
    <location>
        <begin position="200"/>
        <end position="219"/>
    </location>
</feature>
<keyword evidence="1" id="KW-1133">Transmembrane helix</keyword>
<feature type="transmembrane region" description="Helical" evidence="1">
    <location>
        <begin position="516"/>
        <end position="535"/>
    </location>
</feature>
<feature type="transmembrane region" description="Helical" evidence="1">
    <location>
        <begin position="101"/>
        <end position="124"/>
    </location>
</feature>
<feature type="transmembrane region" description="Helical" evidence="1">
    <location>
        <begin position="298"/>
        <end position="320"/>
    </location>
</feature>
<reference evidence="2 3" key="1">
    <citation type="submission" date="2019-08" db="EMBL/GenBank/DDBJ databases">
        <title>In-depth cultivation of the pig gut microbiome towards novel bacterial diversity and tailored functional studies.</title>
        <authorList>
            <person name="Wylensek D."/>
            <person name="Hitch T.C.A."/>
            <person name="Clavel T."/>
        </authorList>
    </citation>
    <scope>NUCLEOTIDE SEQUENCE [LARGE SCALE GENOMIC DNA]</scope>
    <source>
        <strain evidence="2 3">CA-Schmier-601-WT-1</strain>
    </source>
</reference>
<accession>A0A6N7XNN8</accession>
<evidence type="ECO:0008006" key="4">
    <source>
        <dbReference type="Google" id="ProtNLM"/>
    </source>
</evidence>
<dbReference type="RefSeq" id="WP_154433357.1">
    <property type="nucleotide sequence ID" value="NZ_VUNC01000001.1"/>
</dbReference>
<feature type="transmembrane region" description="Helical" evidence="1">
    <location>
        <begin position="495"/>
        <end position="511"/>
    </location>
</feature>
<dbReference type="AlphaFoldDB" id="A0A6N7XNN8"/>
<dbReference type="Proteomes" id="UP000469325">
    <property type="component" value="Unassembled WGS sequence"/>
</dbReference>
<feature type="transmembrane region" description="Helical" evidence="1">
    <location>
        <begin position="25"/>
        <end position="45"/>
    </location>
</feature>
<evidence type="ECO:0000313" key="3">
    <source>
        <dbReference type="Proteomes" id="UP000469325"/>
    </source>
</evidence>
<feature type="transmembrane region" description="Helical" evidence="1">
    <location>
        <begin position="57"/>
        <end position="81"/>
    </location>
</feature>
<keyword evidence="1" id="KW-0472">Membrane</keyword>
<evidence type="ECO:0000313" key="2">
    <source>
        <dbReference type="EMBL" id="MST71586.1"/>
    </source>
</evidence>
<comment type="caution">
    <text evidence="2">The sequence shown here is derived from an EMBL/GenBank/DDBJ whole genome shotgun (WGS) entry which is preliminary data.</text>
</comment>
<name>A0A6N7XNN8_9ACTN</name>
<feature type="transmembrane region" description="Helical" evidence="1">
    <location>
        <begin position="541"/>
        <end position="560"/>
    </location>
</feature>
<protein>
    <recommendedName>
        <fullName evidence="4">Glycosyltransferase RgtA/B/C/D-like domain-containing protein</fullName>
    </recommendedName>
</protein>
<feature type="transmembrane region" description="Helical" evidence="1">
    <location>
        <begin position="168"/>
        <end position="188"/>
    </location>
</feature>
<keyword evidence="1" id="KW-0812">Transmembrane</keyword>
<gene>
    <name evidence="2" type="ORF">FYJ68_00385</name>
</gene>